<dbReference type="AlphaFoldDB" id="A0A2G0CKJ8"/>
<dbReference type="Pfam" id="PF02581">
    <property type="entry name" value="TMP-TENI"/>
    <property type="match status" value="1"/>
</dbReference>
<dbReference type="OrthoDB" id="9810880at2"/>
<evidence type="ECO:0000313" key="4">
    <source>
        <dbReference type="EMBL" id="PHL00468.1"/>
    </source>
</evidence>
<dbReference type="EMBL" id="PDLO01000001">
    <property type="protein sequence ID" value="PHL00468.1"/>
    <property type="molecule type" value="Genomic_DNA"/>
</dbReference>
<protein>
    <submittedName>
        <fullName evidence="4">Thiamine phosphate synthase</fullName>
    </submittedName>
</protein>
<dbReference type="InterPro" id="IPR036206">
    <property type="entry name" value="ThiamineP_synth_sf"/>
</dbReference>
<evidence type="ECO:0000313" key="5">
    <source>
        <dbReference type="Proteomes" id="UP000226437"/>
    </source>
</evidence>
<evidence type="ECO:0000259" key="3">
    <source>
        <dbReference type="Pfam" id="PF02581"/>
    </source>
</evidence>
<sequence>MEMKRPHGVYLVVDPKRDWPELLRQLTRALEGGLGLVQVWNHWAEGISRKQKLDFLGEVAARCGEYGVPVLMHEDWALAREAGLQGVHFDEIPADPAAIRMALEGSMIGVTVGNDLEKIERAGELGVDYISFCAVFPSSSVGSCEIVRPENIRAARGVTDVPIFLSGGIRPGNLSRLAGLDFDGVAVISGILDAADPAAAVAAYRGALLELKN</sequence>
<organism evidence="4 5">
    <name type="scientific">Neolewinella marina</name>
    <dbReference type="NCBI Taxonomy" id="438751"/>
    <lineage>
        <taxon>Bacteria</taxon>
        <taxon>Pseudomonadati</taxon>
        <taxon>Bacteroidota</taxon>
        <taxon>Saprospiria</taxon>
        <taxon>Saprospirales</taxon>
        <taxon>Lewinellaceae</taxon>
        <taxon>Neolewinella</taxon>
    </lineage>
</organism>
<feature type="domain" description="Thiamine phosphate synthase/TenI" evidence="3">
    <location>
        <begin position="9"/>
        <end position="191"/>
    </location>
</feature>
<reference evidence="4 5" key="1">
    <citation type="submission" date="2017-10" db="EMBL/GenBank/DDBJ databases">
        <title>The draft genome sequence of Lewinella marina KCTC 32374.</title>
        <authorList>
            <person name="Wang K."/>
        </authorList>
    </citation>
    <scope>NUCLEOTIDE SEQUENCE [LARGE SCALE GENOMIC DNA]</scope>
    <source>
        <strain evidence="4 5">MKG-38</strain>
    </source>
</reference>
<dbReference type="CDD" id="cd00564">
    <property type="entry name" value="TMP_TenI"/>
    <property type="match status" value="1"/>
</dbReference>
<dbReference type="GO" id="GO:0005737">
    <property type="term" value="C:cytoplasm"/>
    <property type="evidence" value="ECO:0007669"/>
    <property type="project" value="TreeGrafter"/>
</dbReference>
<dbReference type="Proteomes" id="UP000226437">
    <property type="component" value="Unassembled WGS sequence"/>
</dbReference>
<dbReference type="InterPro" id="IPR013785">
    <property type="entry name" value="Aldolase_TIM"/>
</dbReference>
<name>A0A2G0CKJ8_9BACT</name>
<dbReference type="PANTHER" id="PTHR20857">
    <property type="entry name" value="THIAMINE-PHOSPHATE PYROPHOSPHORYLASE"/>
    <property type="match status" value="1"/>
</dbReference>
<dbReference type="GO" id="GO:0004789">
    <property type="term" value="F:thiamine-phosphate diphosphorylase activity"/>
    <property type="evidence" value="ECO:0007669"/>
    <property type="project" value="TreeGrafter"/>
</dbReference>
<keyword evidence="2" id="KW-0784">Thiamine biosynthesis</keyword>
<comment type="pathway">
    <text evidence="1">Cofactor biosynthesis; thiamine diphosphate biosynthesis.</text>
</comment>
<gene>
    <name evidence="4" type="ORF">CGL56_05400</name>
</gene>
<evidence type="ECO:0000256" key="2">
    <source>
        <dbReference type="ARBA" id="ARBA00022977"/>
    </source>
</evidence>
<accession>A0A2G0CKJ8</accession>
<comment type="caution">
    <text evidence="4">The sequence shown here is derived from an EMBL/GenBank/DDBJ whole genome shotgun (WGS) entry which is preliminary data.</text>
</comment>
<dbReference type="Gene3D" id="3.20.20.70">
    <property type="entry name" value="Aldolase class I"/>
    <property type="match status" value="1"/>
</dbReference>
<dbReference type="InterPro" id="IPR022998">
    <property type="entry name" value="ThiamineP_synth_TenI"/>
</dbReference>
<keyword evidence="5" id="KW-1185">Reference proteome</keyword>
<dbReference type="PANTHER" id="PTHR20857:SF15">
    <property type="entry name" value="THIAMINE-PHOSPHATE SYNTHASE"/>
    <property type="match status" value="1"/>
</dbReference>
<evidence type="ECO:0000256" key="1">
    <source>
        <dbReference type="ARBA" id="ARBA00004948"/>
    </source>
</evidence>
<dbReference type="GO" id="GO:0009228">
    <property type="term" value="P:thiamine biosynthetic process"/>
    <property type="evidence" value="ECO:0007669"/>
    <property type="project" value="UniProtKB-KW"/>
</dbReference>
<dbReference type="SUPFAM" id="SSF51391">
    <property type="entry name" value="Thiamin phosphate synthase"/>
    <property type="match status" value="1"/>
</dbReference>
<proteinExistence type="predicted"/>